<evidence type="ECO:0000313" key="2">
    <source>
        <dbReference type="EMBL" id="PIC14872.1"/>
    </source>
</evidence>
<dbReference type="EMBL" id="PDUG01000007">
    <property type="protein sequence ID" value="PIC14872.1"/>
    <property type="molecule type" value="Genomic_DNA"/>
</dbReference>
<dbReference type="PROSITE" id="PS50181">
    <property type="entry name" value="FBOX"/>
    <property type="match status" value="1"/>
</dbReference>
<reference evidence="3" key="1">
    <citation type="submission" date="2017-10" db="EMBL/GenBank/DDBJ databases">
        <title>Rapid genome shrinkage in a self-fertile nematode reveals novel sperm competition proteins.</title>
        <authorList>
            <person name="Yin D."/>
            <person name="Schwarz E.M."/>
            <person name="Thomas C.G."/>
            <person name="Felde R.L."/>
            <person name="Korf I.F."/>
            <person name="Cutter A.D."/>
            <person name="Schartner C.M."/>
            <person name="Ralston E.J."/>
            <person name="Meyer B.J."/>
            <person name="Haag E.S."/>
        </authorList>
    </citation>
    <scope>NUCLEOTIDE SEQUENCE [LARGE SCALE GENOMIC DNA]</scope>
    <source>
        <strain evidence="3">JU1422</strain>
    </source>
</reference>
<dbReference type="InterPro" id="IPR041426">
    <property type="entry name" value="Mos1_HTH"/>
</dbReference>
<keyword evidence="3" id="KW-1185">Reference proteome</keyword>
<dbReference type="AlphaFoldDB" id="A0A2G5SIV9"/>
<proteinExistence type="predicted"/>
<dbReference type="PANTHER" id="PTHR23015:SF4">
    <property type="entry name" value="DUF38 DOMAIN-CONTAINING PROTEIN-RELATED"/>
    <property type="match status" value="1"/>
</dbReference>
<name>A0A2G5SIV9_9PELO</name>
<dbReference type="InterPro" id="IPR002900">
    <property type="entry name" value="DUF38/FTH_CAE_spp"/>
</dbReference>
<dbReference type="InterPro" id="IPR001810">
    <property type="entry name" value="F-box_dom"/>
</dbReference>
<feature type="domain" description="F-box" evidence="1">
    <location>
        <begin position="74"/>
        <end position="121"/>
    </location>
</feature>
<sequence>MEMSSDLIKENHHLLQTCILYEVLQKTPIFDSYRSFCDTVGPDAMSYPDFLFWYLRFCRGELDFDYDRSVDPEPKTLMDMPVKLMPKIAKNLDPVERALLRSMNHAIKTVADSFPPAFEKIKIVVSDTSLDWNLNNQSFSCFKKGSGCTLYKRNCSTVEESEECYIKKSLEYLTPLLRVPNLQVNHLSLYFFDETPNFDDRLLVPLNAKSVFIWGRTTKKVVQFLSAMNPGYLESISLKFIFQREREHYRMIYETDQFKQAKNMKLKSPWESFNVEDLVNFSHLEKFKCYLTSENTFQDVPRIRDTISTFKKLESCEMVYFGLRDNPPITAFVDALGAEIPIGPLKEGEQLSITYRYQIPESNSCLEFKIKQNSEHTCRVNIVKLR</sequence>
<evidence type="ECO:0000259" key="1">
    <source>
        <dbReference type="PROSITE" id="PS50181"/>
    </source>
</evidence>
<dbReference type="PANTHER" id="PTHR23015">
    <property type="entry name" value="UNCHARACTERIZED C.ELEGANS PROTEIN"/>
    <property type="match status" value="1"/>
</dbReference>
<dbReference type="GO" id="GO:0045087">
    <property type="term" value="P:innate immune response"/>
    <property type="evidence" value="ECO:0007669"/>
    <property type="project" value="TreeGrafter"/>
</dbReference>
<dbReference type="InterPro" id="IPR040161">
    <property type="entry name" value="FB224"/>
</dbReference>
<evidence type="ECO:0000313" key="3">
    <source>
        <dbReference type="Proteomes" id="UP000230233"/>
    </source>
</evidence>
<protein>
    <recommendedName>
        <fullName evidence="1">F-box domain-containing protein</fullName>
    </recommendedName>
</protein>
<comment type="caution">
    <text evidence="2">The sequence shown here is derived from an EMBL/GenBank/DDBJ whole genome shotgun (WGS) entry which is preliminary data.</text>
</comment>
<organism evidence="2 3">
    <name type="scientific">Caenorhabditis nigoni</name>
    <dbReference type="NCBI Taxonomy" id="1611254"/>
    <lineage>
        <taxon>Eukaryota</taxon>
        <taxon>Metazoa</taxon>
        <taxon>Ecdysozoa</taxon>
        <taxon>Nematoda</taxon>
        <taxon>Chromadorea</taxon>
        <taxon>Rhabditida</taxon>
        <taxon>Rhabditina</taxon>
        <taxon>Rhabditomorpha</taxon>
        <taxon>Rhabditoidea</taxon>
        <taxon>Rhabditidae</taxon>
        <taxon>Peloderinae</taxon>
        <taxon>Caenorhabditis</taxon>
    </lineage>
</organism>
<gene>
    <name evidence="2" type="ORF">B9Z55_027034</name>
</gene>
<dbReference type="Pfam" id="PF01827">
    <property type="entry name" value="FTH"/>
    <property type="match status" value="1"/>
</dbReference>
<dbReference type="Proteomes" id="UP000230233">
    <property type="component" value="Unassembled WGS sequence"/>
</dbReference>
<accession>A0A2G5SIV9</accession>
<dbReference type="CDD" id="cd22150">
    <property type="entry name" value="F-box_CeFBXA-like"/>
    <property type="match status" value="1"/>
</dbReference>
<dbReference type="Pfam" id="PF17906">
    <property type="entry name" value="HTH_48"/>
    <property type="match status" value="1"/>
</dbReference>